<keyword evidence="2" id="KW-1185">Reference proteome</keyword>
<name>A0A9P6DXN8_9AGAM</name>
<evidence type="ECO:0000313" key="1">
    <source>
        <dbReference type="EMBL" id="KAF9514793.1"/>
    </source>
</evidence>
<dbReference type="AlphaFoldDB" id="A0A9P6DXN8"/>
<comment type="caution">
    <text evidence="1">The sequence shown here is derived from an EMBL/GenBank/DDBJ whole genome shotgun (WGS) entry which is preliminary data.</text>
</comment>
<proteinExistence type="predicted"/>
<organism evidence="1 2">
    <name type="scientific">Hydnum rufescens UP504</name>
    <dbReference type="NCBI Taxonomy" id="1448309"/>
    <lineage>
        <taxon>Eukaryota</taxon>
        <taxon>Fungi</taxon>
        <taxon>Dikarya</taxon>
        <taxon>Basidiomycota</taxon>
        <taxon>Agaricomycotina</taxon>
        <taxon>Agaricomycetes</taxon>
        <taxon>Cantharellales</taxon>
        <taxon>Hydnaceae</taxon>
        <taxon>Hydnum</taxon>
    </lineage>
</organism>
<sequence length="111" mass="12913">MSWLCTVCAMIREACLSSLRCLSHLPTMSDHPHYQFNYEDFEQNLSMRNSWVSRHLMGLAPLPLPLDALIACCNFLENGHMLYWPSRSKKILDGYQGGFIRRQSRRYDPSS</sequence>
<dbReference type="EMBL" id="MU128957">
    <property type="protein sequence ID" value="KAF9514793.1"/>
    <property type="molecule type" value="Genomic_DNA"/>
</dbReference>
<reference evidence="1" key="1">
    <citation type="journal article" date="2020" name="Nat. Commun.">
        <title>Large-scale genome sequencing of mycorrhizal fungi provides insights into the early evolution of symbiotic traits.</title>
        <authorList>
            <person name="Miyauchi S."/>
            <person name="Kiss E."/>
            <person name="Kuo A."/>
            <person name="Drula E."/>
            <person name="Kohler A."/>
            <person name="Sanchez-Garcia M."/>
            <person name="Morin E."/>
            <person name="Andreopoulos B."/>
            <person name="Barry K.W."/>
            <person name="Bonito G."/>
            <person name="Buee M."/>
            <person name="Carver A."/>
            <person name="Chen C."/>
            <person name="Cichocki N."/>
            <person name="Clum A."/>
            <person name="Culley D."/>
            <person name="Crous P.W."/>
            <person name="Fauchery L."/>
            <person name="Girlanda M."/>
            <person name="Hayes R.D."/>
            <person name="Keri Z."/>
            <person name="LaButti K."/>
            <person name="Lipzen A."/>
            <person name="Lombard V."/>
            <person name="Magnuson J."/>
            <person name="Maillard F."/>
            <person name="Murat C."/>
            <person name="Nolan M."/>
            <person name="Ohm R.A."/>
            <person name="Pangilinan J."/>
            <person name="Pereira M.F."/>
            <person name="Perotto S."/>
            <person name="Peter M."/>
            <person name="Pfister S."/>
            <person name="Riley R."/>
            <person name="Sitrit Y."/>
            <person name="Stielow J.B."/>
            <person name="Szollosi G."/>
            <person name="Zifcakova L."/>
            <person name="Stursova M."/>
            <person name="Spatafora J.W."/>
            <person name="Tedersoo L."/>
            <person name="Vaario L.M."/>
            <person name="Yamada A."/>
            <person name="Yan M."/>
            <person name="Wang P."/>
            <person name="Xu J."/>
            <person name="Bruns T."/>
            <person name="Baldrian P."/>
            <person name="Vilgalys R."/>
            <person name="Dunand C."/>
            <person name="Henrissat B."/>
            <person name="Grigoriev I.V."/>
            <person name="Hibbett D."/>
            <person name="Nagy L.G."/>
            <person name="Martin F.M."/>
        </authorList>
    </citation>
    <scope>NUCLEOTIDE SEQUENCE</scope>
    <source>
        <strain evidence="1">UP504</strain>
    </source>
</reference>
<evidence type="ECO:0000313" key="2">
    <source>
        <dbReference type="Proteomes" id="UP000886523"/>
    </source>
</evidence>
<accession>A0A9P6DXN8</accession>
<gene>
    <name evidence="1" type="ORF">BS47DRAFT_843507</name>
</gene>
<protein>
    <submittedName>
        <fullName evidence="1">Uncharacterized protein</fullName>
    </submittedName>
</protein>
<dbReference type="Proteomes" id="UP000886523">
    <property type="component" value="Unassembled WGS sequence"/>
</dbReference>